<comment type="caution">
    <text evidence="3">The sequence shown here is derived from an EMBL/GenBank/DDBJ whole genome shotgun (WGS) entry which is preliminary data.</text>
</comment>
<keyword evidence="2" id="KW-0732">Signal</keyword>
<feature type="signal peptide" evidence="2">
    <location>
        <begin position="1"/>
        <end position="18"/>
    </location>
</feature>
<feature type="region of interest" description="Disordered" evidence="1">
    <location>
        <begin position="125"/>
        <end position="161"/>
    </location>
</feature>
<evidence type="ECO:0000313" key="4">
    <source>
        <dbReference type="Proteomes" id="UP001270362"/>
    </source>
</evidence>
<evidence type="ECO:0000256" key="2">
    <source>
        <dbReference type="SAM" id="SignalP"/>
    </source>
</evidence>
<feature type="compositionally biased region" description="Polar residues" evidence="1">
    <location>
        <begin position="145"/>
        <end position="157"/>
    </location>
</feature>
<dbReference type="Proteomes" id="UP001270362">
    <property type="component" value="Unassembled WGS sequence"/>
</dbReference>
<gene>
    <name evidence="3" type="ORF">B0T22DRAFT_89650</name>
</gene>
<name>A0AAE1CHX7_9PEZI</name>
<keyword evidence="4" id="KW-1185">Reference proteome</keyword>
<reference evidence="3" key="2">
    <citation type="submission" date="2023-06" db="EMBL/GenBank/DDBJ databases">
        <authorList>
            <consortium name="Lawrence Berkeley National Laboratory"/>
            <person name="Haridas S."/>
            <person name="Hensen N."/>
            <person name="Bonometti L."/>
            <person name="Westerberg I."/>
            <person name="Brannstrom I.O."/>
            <person name="Guillou S."/>
            <person name="Cros-Aarteil S."/>
            <person name="Calhoun S."/>
            <person name="Kuo A."/>
            <person name="Mondo S."/>
            <person name="Pangilinan J."/>
            <person name="Riley R."/>
            <person name="Labutti K."/>
            <person name="Andreopoulos B."/>
            <person name="Lipzen A."/>
            <person name="Chen C."/>
            <person name="Yanf M."/>
            <person name="Daum C."/>
            <person name="Ng V."/>
            <person name="Clum A."/>
            <person name="Steindorff A."/>
            <person name="Ohm R."/>
            <person name="Martin F."/>
            <person name="Silar P."/>
            <person name="Natvig D."/>
            <person name="Lalanne C."/>
            <person name="Gautier V."/>
            <person name="Ament-Velasquez S.L."/>
            <person name="Kruys A."/>
            <person name="Hutchinson M.I."/>
            <person name="Powell A.J."/>
            <person name="Barry K."/>
            <person name="Miller A.N."/>
            <person name="Grigoriev I.V."/>
            <person name="Debuchy R."/>
            <person name="Gladieux P."/>
            <person name="Thoren M.H."/>
            <person name="Johannesson H."/>
        </authorList>
    </citation>
    <scope>NUCLEOTIDE SEQUENCE</scope>
    <source>
        <strain evidence="3">CBS 314.62</strain>
    </source>
</reference>
<evidence type="ECO:0000313" key="3">
    <source>
        <dbReference type="EMBL" id="KAK3695004.1"/>
    </source>
</evidence>
<dbReference type="EMBL" id="JAULSO010000001">
    <property type="protein sequence ID" value="KAK3695004.1"/>
    <property type="molecule type" value="Genomic_DNA"/>
</dbReference>
<organism evidence="3 4">
    <name type="scientific">Podospora appendiculata</name>
    <dbReference type="NCBI Taxonomy" id="314037"/>
    <lineage>
        <taxon>Eukaryota</taxon>
        <taxon>Fungi</taxon>
        <taxon>Dikarya</taxon>
        <taxon>Ascomycota</taxon>
        <taxon>Pezizomycotina</taxon>
        <taxon>Sordariomycetes</taxon>
        <taxon>Sordariomycetidae</taxon>
        <taxon>Sordariales</taxon>
        <taxon>Podosporaceae</taxon>
        <taxon>Podospora</taxon>
    </lineage>
</organism>
<sequence>MRFTTLLLSSLFAVLAAAEPTATASAPAVQNSEQAAILACLNACKAGDVACTSKCIAVPNPDASQVNSTNTCVAACNQGSGTATDNLNYANCVEGCIGKYYFTDSGTPAPATAVAAGGNSNVGSATVSPTASASGSGTASGSSVNKPAQTQGDAATHTSSGVATATSNAAVAGSGGGGRSAVAGLVVGGLAALLAL</sequence>
<feature type="compositionally biased region" description="Low complexity" evidence="1">
    <location>
        <begin position="125"/>
        <end position="144"/>
    </location>
</feature>
<dbReference type="AlphaFoldDB" id="A0AAE1CHX7"/>
<evidence type="ECO:0000256" key="1">
    <source>
        <dbReference type="SAM" id="MobiDB-lite"/>
    </source>
</evidence>
<protein>
    <recommendedName>
        <fullName evidence="5">HFB protein</fullName>
    </recommendedName>
</protein>
<accession>A0AAE1CHX7</accession>
<proteinExistence type="predicted"/>
<feature type="chain" id="PRO_5042022572" description="HFB protein" evidence="2">
    <location>
        <begin position="19"/>
        <end position="196"/>
    </location>
</feature>
<reference evidence="3" key="1">
    <citation type="journal article" date="2023" name="Mol. Phylogenet. Evol.">
        <title>Genome-scale phylogeny and comparative genomics of the fungal order Sordariales.</title>
        <authorList>
            <person name="Hensen N."/>
            <person name="Bonometti L."/>
            <person name="Westerberg I."/>
            <person name="Brannstrom I.O."/>
            <person name="Guillou S."/>
            <person name="Cros-Aarteil S."/>
            <person name="Calhoun S."/>
            <person name="Haridas S."/>
            <person name="Kuo A."/>
            <person name="Mondo S."/>
            <person name="Pangilinan J."/>
            <person name="Riley R."/>
            <person name="LaButti K."/>
            <person name="Andreopoulos B."/>
            <person name="Lipzen A."/>
            <person name="Chen C."/>
            <person name="Yan M."/>
            <person name="Daum C."/>
            <person name="Ng V."/>
            <person name="Clum A."/>
            <person name="Steindorff A."/>
            <person name="Ohm R.A."/>
            <person name="Martin F."/>
            <person name="Silar P."/>
            <person name="Natvig D.O."/>
            <person name="Lalanne C."/>
            <person name="Gautier V."/>
            <person name="Ament-Velasquez S.L."/>
            <person name="Kruys A."/>
            <person name="Hutchinson M.I."/>
            <person name="Powell A.J."/>
            <person name="Barry K."/>
            <person name="Miller A.N."/>
            <person name="Grigoriev I.V."/>
            <person name="Debuchy R."/>
            <person name="Gladieux P."/>
            <person name="Hiltunen Thoren M."/>
            <person name="Johannesson H."/>
        </authorList>
    </citation>
    <scope>NUCLEOTIDE SEQUENCE</scope>
    <source>
        <strain evidence="3">CBS 314.62</strain>
    </source>
</reference>
<evidence type="ECO:0008006" key="5">
    <source>
        <dbReference type="Google" id="ProtNLM"/>
    </source>
</evidence>